<keyword evidence="1 3" id="KW-0808">Transferase</keyword>
<dbReference type="InterPro" id="IPR034683">
    <property type="entry name" value="IspD/TarI"/>
</dbReference>
<dbReference type="GO" id="GO:0019288">
    <property type="term" value="P:isopentenyl diphosphate biosynthetic process, methylerythritol 4-phosphate pathway"/>
    <property type="evidence" value="ECO:0007669"/>
    <property type="project" value="UniProtKB-UniRule"/>
</dbReference>
<comment type="pathway">
    <text evidence="3">Isoprenoid biosynthesis; isopentenyl diphosphate biosynthesis via DXP pathway; isopentenyl diphosphate from 1-deoxy-D-xylulose 5-phosphate: step 2/6.</text>
</comment>
<dbReference type="RefSeq" id="WP_196934745.1">
    <property type="nucleotide sequence ID" value="NZ_MU158698.1"/>
</dbReference>
<dbReference type="PANTHER" id="PTHR32125">
    <property type="entry name" value="2-C-METHYL-D-ERYTHRITOL 4-PHOSPHATE CYTIDYLYLTRANSFERASE, CHLOROPLASTIC"/>
    <property type="match status" value="1"/>
</dbReference>
<sequence>MEIKNFVLIAAGGTGSRMGKQLPKQFLLLDGKPVLMHTLSQFNKAKTPAELIVILSDEMKEYWKSLCVTHNFSIPHKVVSSGNSRFQSIKNGLDFIAKTYPWDSIGLISVHDGARPIIEPQLIDQSFHACKEYGTAVCATQSTNSIRIGNHNASNAVDRDEVWIIQTPQVFRSEILFKAYSQEEDPLFTDDSSVVEKMGNTIYLIEGDNKNIKITYKEDLAIAQLYLNNLT</sequence>
<dbReference type="NCBIfam" id="NF001186">
    <property type="entry name" value="PRK00155.2-3"/>
    <property type="match status" value="1"/>
</dbReference>
<evidence type="ECO:0000256" key="1">
    <source>
        <dbReference type="ARBA" id="ARBA00022679"/>
    </source>
</evidence>
<dbReference type="PANTHER" id="PTHR32125:SF4">
    <property type="entry name" value="2-C-METHYL-D-ERYTHRITOL 4-PHOSPHATE CYTIDYLYLTRANSFERASE, CHLOROPLASTIC"/>
    <property type="match status" value="1"/>
</dbReference>
<evidence type="ECO:0000256" key="2">
    <source>
        <dbReference type="ARBA" id="ARBA00022695"/>
    </source>
</evidence>
<protein>
    <recommendedName>
        <fullName evidence="3">2-C-methyl-D-erythritol 4-phosphate cytidylyltransferase</fullName>
        <ecNumber evidence="3">2.7.7.60</ecNumber>
    </recommendedName>
    <alternativeName>
        <fullName evidence="3">4-diphosphocytidyl-2C-methyl-D-erythritol synthase</fullName>
    </alternativeName>
    <alternativeName>
        <fullName evidence="3">MEP cytidylyltransferase</fullName>
        <shortName evidence="3">MCT</shortName>
    </alternativeName>
</protein>
<dbReference type="InterPro" id="IPR050088">
    <property type="entry name" value="IspD/TarI_cytidylyltransf_bact"/>
</dbReference>
<dbReference type="AlphaFoldDB" id="A0A928YPZ1"/>
<evidence type="ECO:0000256" key="3">
    <source>
        <dbReference type="HAMAP-Rule" id="MF_00108"/>
    </source>
</evidence>
<dbReference type="InterPro" id="IPR029044">
    <property type="entry name" value="Nucleotide-diphossugar_trans"/>
</dbReference>
<proteinExistence type="inferred from homology"/>
<feature type="site" description="Positions MEP for the nucleophilic attack" evidence="3">
    <location>
        <position position="213"/>
    </location>
</feature>
<comment type="caution">
    <text evidence="4">The sequence shown here is derived from an EMBL/GenBank/DDBJ whole genome shotgun (WGS) entry which is preliminary data.</text>
</comment>
<comment type="similarity">
    <text evidence="3">Belongs to the IspD/TarI cytidylyltransferase family. IspD subfamily.</text>
</comment>
<dbReference type="CDD" id="cd02516">
    <property type="entry name" value="CDP-ME_synthetase"/>
    <property type="match status" value="1"/>
</dbReference>
<keyword evidence="3" id="KW-0414">Isoprene biosynthesis</keyword>
<organism evidence="4 5">
    <name type="scientific">Sphingobacterium hungaricum</name>
    <dbReference type="NCBI Taxonomy" id="2082723"/>
    <lineage>
        <taxon>Bacteria</taxon>
        <taxon>Pseudomonadati</taxon>
        <taxon>Bacteroidota</taxon>
        <taxon>Sphingobacteriia</taxon>
        <taxon>Sphingobacteriales</taxon>
        <taxon>Sphingobacteriaceae</taxon>
        <taxon>Sphingobacterium</taxon>
    </lineage>
</organism>
<accession>A0A928YPZ1</accession>
<feature type="site" description="Transition state stabilizer" evidence="3">
    <location>
        <position position="24"/>
    </location>
</feature>
<evidence type="ECO:0000313" key="4">
    <source>
        <dbReference type="EMBL" id="MBE8712410.1"/>
    </source>
</evidence>
<name>A0A928YPZ1_9SPHI</name>
<dbReference type="FunFam" id="3.90.550.10:FF:000003">
    <property type="entry name" value="2-C-methyl-D-erythritol 4-phosphate cytidylyltransferase"/>
    <property type="match status" value="1"/>
</dbReference>
<dbReference type="NCBIfam" id="TIGR00453">
    <property type="entry name" value="ispD"/>
    <property type="match status" value="1"/>
</dbReference>
<feature type="site" description="Transition state stabilizer" evidence="3">
    <location>
        <position position="17"/>
    </location>
</feature>
<dbReference type="HAMAP" id="MF_00108">
    <property type="entry name" value="IspD"/>
    <property type="match status" value="1"/>
</dbReference>
<dbReference type="Pfam" id="PF01128">
    <property type="entry name" value="IspD"/>
    <property type="match status" value="1"/>
</dbReference>
<dbReference type="SUPFAM" id="SSF53448">
    <property type="entry name" value="Nucleotide-diphospho-sugar transferases"/>
    <property type="match status" value="1"/>
</dbReference>
<evidence type="ECO:0000313" key="5">
    <source>
        <dbReference type="Proteomes" id="UP000616201"/>
    </source>
</evidence>
<gene>
    <name evidence="3" type="primary">ispD</name>
    <name evidence="4" type="ORF">C4F49_01775</name>
</gene>
<dbReference type="Proteomes" id="UP000616201">
    <property type="component" value="Unassembled WGS sequence"/>
</dbReference>
<dbReference type="Gene3D" id="3.90.550.10">
    <property type="entry name" value="Spore Coat Polysaccharide Biosynthesis Protein SpsA, Chain A"/>
    <property type="match status" value="1"/>
</dbReference>
<feature type="site" description="Positions MEP for the nucleophilic attack" evidence="3">
    <location>
        <position position="159"/>
    </location>
</feature>
<reference evidence="4" key="1">
    <citation type="submission" date="2018-02" db="EMBL/GenBank/DDBJ databases">
        <authorList>
            <person name="Vasarhelyi B.M."/>
            <person name="Deshmukh S."/>
            <person name="Balint B."/>
            <person name="Kukolya J."/>
        </authorList>
    </citation>
    <scope>NUCLEOTIDE SEQUENCE</scope>
    <source>
        <strain evidence="4">KB22</strain>
    </source>
</reference>
<keyword evidence="5" id="KW-1185">Reference proteome</keyword>
<comment type="catalytic activity">
    <reaction evidence="3">
        <text>2-C-methyl-D-erythritol 4-phosphate + CTP + H(+) = 4-CDP-2-C-methyl-D-erythritol + diphosphate</text>
        <dbReference type="Rhea" id="RHEA:13429"/>
        <dbReference type="ChEBI" id="CHEBI:15378"/>
        <dbReference type="ChEBI" id="CHEBI:33019"/>
        <dbReference type="ChEBI" id="CHEBI:37563"/>
        <dbReference type="ChEBI" id="CHEBI:57823"/>
        <dbReference type="ChEBI" id="CHEBI:58262"/>
        <dbReference type="EC" id="2.7.7.60"/>
    </reaction>
</comment>
<keyword evidence="2 3" id="KW-0548">Nucleotidyltransferase</keyword>
<dbReference type="EC" id="2.7.7.60" evidence="3"/>
<comment type="function">
    <text evidence="3">Catalyzes the formation of 4-diphosphocytidyl-2-C-methyl-D-erythritol from CTP and 2-C-methyl-D-erythritol 4-phosphate (MEP).</text>
</comment>
<dbReference type="GO" id="GO:0050518">
    <property type="term" value="F:2-C-methyl-D-erythritol 4-phosphate cytidylyltransferase activity"/>
    <property type="evidence" value="ECO:0007669"/>
    <property type="project" value="UniProtKB-UniRule"/>
</dbReference>
<dbReference type="InterPro" id="IPR001228">
    <property type="entry name" value="IspD"/>
</dbReference>
<dbReference type="EMBL" id="PRDK01000001">
    <property type="protein sequence ID" value="MBE8712410.1"/>
    <property type="molecule type" value="Genomic_DNA"/>
</dbReference>